<proteinExistence type="predicted"/>
<accession>A0A364V5D0</accession>
<dbReference type="InterPro" id="IPR024524">
    <property type="entry name" value="DUF3800"/>
</dbReference>
<organism evidence="1 2">
    <name type="scientific">Corynebacterium heidelbergense</name>
    <dbReference type="NCBI Taxonomy" id="2055947"/>
    <lineage>
        <taxon>Bacteria</taxon>
        <taxon>Bacillati</taxon>
        <taxon>Actinomycetota</taxon>
        <taxon>Actinomycetes</taxon>
        <taxon>Mycobacteriales</taxon>
        <taxon>Corynebacteriaceae</taxon>
        <taxon>Corynebacterium</taxon>
    </lineage>
</organism>
<dbReference type="AlphaFoldDB" id="A0A364V5D0"/>
<protein>
    <recommendedName>
        <fullName evidence="3">DUF3800 domain-containing protein</fullName>
    </recommendedName>
</protein>
<dbReference type="RefSeq" id="WP_113630908.1">
    <property type="nucleotide sequence ID" value="NZ_QHCV01000054.1"/>
</dbReference>
<evidence type="ECO:0008006" key="3">
    <source>
        <dbReference type="Google" id="ProtNLM"/>
    </source>
</evidence>
<name>A0A364V5D0_9CORY</name>
<comment type="caution">
    <text evidence="1">The sequence shown here is derived from an EMBL/GenBank/DDBJ whole genome shotgun (WGS) entry which is preliminary data.</text>
</comment>
<evidence type="ECO:0000313" key="1">
    <source>
        <dbReference type="EMBL" id="RAV31844.1"/>
    </source>
</evidence>
<gene>
    <name evidence="1" type="ORF">DLJ54_06235</name>
</gene>
<evidence type="ECO:0000313" key="2">
    <source>
        <dbReference type="Proteomes" id="UP000251577"/>
    </source>
</evidence>
<dbReference type="EMBL" id="QHCV01000054">
    <property type="protein sequence ID" value="RAV31844.1"/>
    <property type="molecule type" value="Genomic_DNA"/>
</dbReference>
<dbReference type="Proteomes" id="UP000251577">
    <property type="component" value="Unassembled WGS sequence"/>
</dbReference>
<reference evidence="1 2" key="1">
    <citation type="journal article" date="2018" name="Syst. Appl. Microbiol.">
        <title>Corynebacterium heidelbergense sp. nov., isolated from the preen glands of Egyptian geese (Alopochen aegyptiacus).</title>
        <authorList>
            <person name="Braun M.S."/>
            <person name="Wang E."/>
            <person name="Zimmermann S."/>
            <person name="Wink M."/>
        </authorList>
    </citation>
    <scope>NUCLEOTIDE SEQUENCE [LARGE SCALE GENOMIC DNA]</scope>
    <source>
        <strain evidence="1 2">647</strain>
    </source>
</reference>
<dbReference type="Pfam" id="PF12686">
    <property type="entry name" value="DUF3800"/>
    <property type="match status" value="1"/>
</dbReference>
<sequence length="227" mass="25594">MKPLDQPRRVYLYADETGNLDYEGAPNPQGGGASTYFGFGTATFNTQNHGNDLLEGLHLRAQATGHGIHLPRGFHACNDSNKTRSEMFAEIARQKPRIDTTFLYKANAYPYVREGGALRLYKMALYLHLKEIARRVCEPCDELYVVIAEFGTSRIKTAAQAAVEEVCEQIDRNITLCVWSAQSSWGLQVADYALWAVQRDLEGKRCTWLQPCIEPTLATRFFPWGKP</sequence>
<keyword evidence="2" id="KW-1185">Reference proteome</keyword>